<dbReference type="Gene3D" id="1.20.144.10">
    <property type="entry name" value="Phosphatidic acid phosphatase type 2/haloperoxidase"/>
    <property type="match status" value="1"/>
</dbReference>
<evidence type="ECO:0000313" key="6">
    <source>
        <dbReference type="EMBL" id="RJY29863.1"/>
    </source>
</evidence>
<proteinExistence type="predicted"/>
<name>A0A3A6VLI1_LEGPN</name>
<dbReference type="AlphaFoldDB" id="A0A3A6VLI1"/>
<dbReference type="PANTHER" id="PTHR14969">
    <property type="entry name" value="SPHINGOSINE-1-PHOSPHATE PHOSPHOHYDROLASE"/>
    <property type="match status" value="1"/>
</dbReference>
<reference evidence="6 7" key="1">
    <citation type="submission" date="2018-08" db="EMBL/GenBank/DDBJ databases">
        <title>Genome Sequences of Legionella pneumophila subsp. pneumophila Isolates, Recovered from a Drinking Water System in a Large Builging.</title>
        <authorList>
            <person name="Gomez-Alvarez V."/>
            <person name="Boczek L."/>
            <person name="King D."/>
            <person name="Pemberton A."/>
            <person name="Pfaller S."/>
            <person name="Rodgers M."/>
            <person name="Santodomingo J."/>
            <person name="Revetta R."/>
        </authorList>
    </citation>
    <scope>NUCLEOTIDE SEQUENCE [LARGE SCALE GENOMIC DNA]</scope>
    <source>
        <strain evidence="6 7">L01C.1</strain>
    </source>
</reference>
<evidence type="ECO:0000256" key="4">
    <source>
        <dbReference type="SAM" id="Phobius"/>
    </source>
</evidence>
<feature type="transmembrane region" description="Helical" evidence="4">
    <location>
        <begin position="161"/>
        <end position="181"/>
    </location>
</feature>
<keyword evidence="4" id="KW-0472">Membrane</keyword>
<evidence type="ECO:0000259" key="5">
    <source>
        <dbReference type="SMART" id="SM00014"/>
    </source>
</evidence>
<dbReference type="Pfam" id="PF01569">
    <property type="entry name" value="PAP2"/>
    <property type="match status" value="1"/>
</dbReference>
<evidence type="ECO:0000256" key="3">
    <source>
        <dbReference type="ARBA" id="ARBA00047594"/>
    </source>
</evidence>
<dbReference type="EMBL" id="QWDR01000002">
    <property type="protein sequence ID" value="RJY29863.1"/>
    <property type="molecule type" value="Genomic_DNA"/>
</dbReference>
<sequence length="215" mass="25451">MVSMTQFEKTFNFMKKIWVIITYIILVVLSYYFLDRTLATYFHSLDLRVNAHALTYLTALGKWKIYVALFLITALYFRYIQQNKQYEIRSWYLLGCVLLPNLLTFVLKISFSRARPDLLFDNNLYGFYWFQLNDNYWSFPSGHSITITALAAGLGFLFPRYFFLFIGAALLVAATRVILYHHYLSDVMTGFYISMLLVGLFTQYLQRNHYLNKIN</sequence>
<dbReference type="CDD" id="cd03389">
    <property type="entry name" value="PAP2_lipid_A_1_phosphatase"/>
    <property type="match status" value="1"/>
</dbReference>
<keyword evidence="4" id="KW-0812">Transmembrane</keyword>
<keyword evidence="4" id="KW-1133">Transmembrane helix</keyword>
<dbReference type="GO" id="GO:0050380">
    <property type="term" value="F:undecaprenyl-diphosphatase activity"/>
    <property type="evidence" value="ECO:0007669"/>
    <property type="project" value="UniProtKB-EC"/>
</dbReference>
<accession>A0A3A6VLI1</accession>
<feature type="transmembrane region" description="Helical" evidence="4">
    <location>
        <begin position="54"/>
        <end position="79"/>
    </location>
</feature>
<organism evidence="6 7">
    <name type="scientific">Legionella pneumophila subsp. pneumophila</name>
    <dbReference type="NCBI Taxonomy" id="91891"/>
    <lineage>
        <taxon>Bacteria</taxon>
        <taxon>Pseudomonadati</taxon>
        <taxon>Pseudomonadota</taxon>
        <taxon>Gammaproteobacteria</taxon>
        <taxon>Legionellales</taxon>
        <taxon>Legionellaceae</taxon>
        <taxon>Legionella</taxon>
    </lineage>
</organism>
<dbReference type="Proteomes" id="UP000277145">
    <property type="component" value="Unassembled WGS sequence"/>
</dbReference>
<dbReference type="SMART" id="SM00014">
    <property type="entry name" value="acidPPc"/>
    <property type="match status" value="1"/>
</dbReference>
<comment type="caution">
    <text evidence="6">The sequence shown here is derived from an EMBL/GenBank/DDBJ whole genome shotgun (WGS) entry which is preliminary data.</text>
</comment>
<dbReference type="InterPro" id="IPR000326">
    <property type="entry name" value="PAP2/HPO"/>
</dbReference>
<dbReference type="PANTHER" id="PTHR14969:SF13">
    <property type="entry name" value="AT30094P"/>
    <property type="match status" value="1"/>
</dbReference>
<feature type="transmembrane region" description="Helical" evidence="4">
    <location>
        <begin position="91"/>
        <end position="111"/>
    </location>
</feature>
<feature type="transmembrane region" description="Helical" evidence="4">
    <location>
        <begin position="187"/>
        <end position="205"/>
    </location>
</feature>
<dbReference type="OMA" id="GQSEWYL"/>
<evidence type="ECO:0000256" key="1">
    <source>
        <dbReference type="ARBA" id="ARBA00012374"/>
    </source>
</evidence>
<dbReference type="EC" id="3.6.1.27" evidence="1"/>
<protein>
    <recommendedName>
        <fullName evidence="1">undecaprenyl-diphosphate phosphatase</fullName>
        <ecNumber evidence="1">3.6.1.27</ecNumber>
    </recommendedName>
    <alternativeName>
        <fullName evidence="2">Undecaprenyl pyrophosphate phosphatase</fullName>
    </alternativeName>
</protein>
<evidence type="ECO:0000313" key="7">
    <source>
        <dbReference type="Proteomes" id="UP000277145"/>
    </source>
</evidence>
<evidence type="ECO:0000256" key="2">
    <source>
        <dbReference type="ARBA" id="ARBA00032707"/>
    </source>
</evidence>
<gene>
    <name evidence="6" type="ORF">D1H98_12625</name>
</gene>
<feature type="transmembrane region" description="Helical" evidence="4">
    <location>
        <begin position="17"/>
        <end position="34"/>
    </location>
</feature>
<comment type="catalytic activity">
    <reaction evidence="3">
        <text>di-trans,octa-cis-undecaprenyl diphosphate + H2O = di-trans,octa-cis-undecaprenyl phosphate + phosphate + H(+)</text>
        <dbReference type="Rhea" id="RHEA:28094"/>
        <dbReference type="ChEBI" id="CHEBI:15377"/>
        <dbReference type="ChEBI" id="CHEBI:15378"/>
        <dbReference type="ChEBI" id="CHEBI:43474"/>
        <dbReference type="ChEBI" id="CHEBI:58405"/>
        <dbReference type="ChEBI" id="CHEBI:60392"/>
        <dbReference type="EC" id="3.6.1.27"/>
    </reaction>
</comment>
<feature type="transmembrane region" description="Helical" evidence="4">
    <location>
        <begin position="136"/>
        <end position="154"/>
    </location>
</feature>
<feature type="domain" description="Phosphatidic acid phosphatase type 2/haloperoxidase" evidence="5">
    <location>
        <begin position="92"/>
        <end position="202"/>
    </location>
</feature>
<dbReference type="SUPFAM" id="SSF48317">
    <property type="entry name" value="Acid phosphatase/Vanadium-dependent haloperoxidase"/>
    <property type="match status" value="1"/>
</dbReference>
<dbReference type="InterPro" id="IPR036938">
    <property type="entry name" value="PAP2/HPO_sf"/>
</dbReference>